<dbReference type="GO" id="GO:0016787">
    <property type="term" value="F:hydrolase activity"/>
    <property type="evidence" value="ECO:0007669"/>
    <property type="project" value="UniProtKB-KW"/>
</dbReference>
<feature type="binding site" evidence="2">
    <location>
        <position position="171"/>
    </location>
    <ligand>
        <name>substrate</name>
    </ligand>
</feature>
<dbReference type="Gene3D" id="3.40.50.11190">
    <property type="match status" value="1"/>
</dbReference>
<evidence type="ECO:0000256" key="2">
    <source>
        <dbReference type="PIRSR" id="PIRSR620023-2"/>
    </source>
</evidence>
<accession>A0A415TPA4</accession>
<gene>
    <name evidence="4" type="primary">pseG</name>
    <name evidence="4" type="ORF">DWZ31_16940</name>
</gene>
<evidence type="ECO:0000313" key="4">
    <source>
        <dbReference type="EMBL" id="RHN04209.1"/>
    </source>
</evidence>
<reference evidence="4 5" key="1">
    <citation type="submission" date="2018-08" db="EMBL/GenBank/DDBJ databases">
        <title>A genome reference for cultivated species of the human gut microbiota.</title>
        <authorList>
            <person name="Zou Y."/>
            <person name="Xue W."/>
            <person name="Luo G."/>
        </authorList>
    </citation>
    <scope>NUCLEOTIDE SEQUENCE [LARGE SCALE GENOMIC DNA]</scope>
    <source>
        <strain evidence="4 5">AF31-21AC</strain>
    </source>
</reference>
<feature type="domain" description="Glycosyl transferase family 28 C-terminal" evidence="3">
    <location>
        <begin position="192"/>
        <end position="288"/>
    </location>
</feature>
<organism evidence="4 5">
    <name type="scientific">Roseburia intestinalis</name>
    <dbReference type="NCBI Taxonomy" id="166486"/>
    <lineage>
        <taxon>Bacteria</taxon>
        <taxon>Bacillati</taxon>
        <taxon>Bacillota</taxon>
        <taxon>Clostridia</taxon>
        <taxon>Lachnospirales</taxon>
        <taxon>Lachnospiraceae</taxon>
        <taxon>Roseburia</taxon>
    </lineage>
</organism>
<dbReference type="EC" id="3.6.1.57" evidence="4"/>
<dbReference type="InterPro" id="IPR020023">
    <property type="entry name" value="PseG"/>
</dbReference>
<keyword evidence="4" id="KW-0378">Hydrolase</keyword>
<evidence type="ECO:0000256" key="1">
    <source>
        <dbReference type="PIRSR" id="PIRSR620023-1"/>
    </source>
</evidence>
<dbReference type="EMBL" id="QRQN01000027">
    <property type="protein sequence ID" value="RHN04209.1"/>
    <property type="molecule type" value="Genomic_DNA"/>
</dbReference>
<dbReference type="SUPFAM" id="SSF53756">
    <property type="entry name" value="UDP-Glycosyltransferase/glycogen phosphorylase"/>
    <property type="match status" value="1"/>
</dbReference>
<name>A0A415TPA4_9FIRM</name>
<evidence type="ECO:0000313" key="5">
    <source>
        <dbReference type="Proteomes" id="UP000283586"/>
    </source>
</evidence>
<dbReference type="Proteomes" id="UP000283586">
    <property type="component" value="Unassembled WGS sequence"/>
</dbReference>
<dbReference type="PANTHER" id="PTHR21015:SF22">
    <property type="entry name" value="GLYCOSYLTRANSFERASE"/>
    <property type="match status" value="1"/>
</dbReference>
<dbReference type="Pfam" id="PF04101">
    <property type="entry name" value="Glyco_tran_28_C"/>
    <property type="match status" value="1"/>
</dbReference>
<evidence type="ECO:0000259" key="3">
    <source>
        <dbReference type="Pfam" id="PF04101"/>
    </source>
</evidence>
<feature type="binding site" evidence="2">
    <location>
        <position position="272"/>
    </location>
    <ligand>
        <name>substrate</name>
    </ligand>
</feature>
<protein>
    <submittedName>
        <fullName evidence="4">UDP-2,4-diacetamido-2,4, 6-trideoxy-beta-L-altropyranose hydrolase</fullName>
        <ecNumber evidence="4">3.6.1.57</ecNumber>
    </submittedName>
</protein>
<dbReference type="NCBIfam" id="TIGR03590">
    <property type="entry name" value="PseG"/>
    <property type="match status" value="1"/>
</dbReference>
<dbReference type="PANTHER" id="PTHR21015">
    <property type="entry name" value="UDP-N-ACETYLGLUCOSAMINE--N-ACETYLMURAMYL-(PENTAPEPTIDE) PYROPHOSPHORYL-UNDECAPRENOL N-ACETYLGLUCOSAMINE TRANSFERASE 1"/>
    <property type="match status" value="1"/>
</dbReference>
<proteinExistence type="predicted"/>
<sequence>MQILLYGKLILILNKRKFKMIYFRADANEVIASGHIMRCITIALEFVKQEKEVTFLIADANPQILLERYKLSYRILNTDWENMESEINILNGFLNTTEDIVIVDSYMVTEAYMKALYTKVKTVYIEDHMKCPYNVDILINYNLYHFIFDYLGVYKKTETKLLLGAQYVPLREEFSSYHIKDYEVREKVNDVLVMCGGSDEKGFLKVFLNKLCHMKSLRFHVIVGAYNAYREEIKKRYDGQDNIYIYENINNISEIMAKCDVAISAAGNTLYELCAVGTPTIFFSYSDNQKYDDIGFTQNDIMLHAGNIDDGMETMIETMIVYINILADSREARIKMSKKMRDLVDGLGAARIVRSILEDEKNVNDTSA</sequence>
<dbReference type="InterPro" id="IPR007235">
    <property type="entry name" value="Glyco_trans_28_C"/>
</dbReference>
<dbReference type="AlphaFoldDB" id="A0A415TPA4"/>
<comment type="caution">
    <text evidence="4">The sequence shown here is derived from an EMBL/GenBank/DDBJ whole genome shotgun (WGS) entry which is preliminary data.</text>
</comment>
<dbReference type="GO" id="GO:0016758">
    <property type="term" value="F:hexosyltransferase activity"/>
    <property type="evidence" value="ECO:0007669"/>
    <property type="project" value="InterPro"/>
</dbReference>
<feature type="active site" description="Proton acceptor" evidence="1">
    <location>
        <position position="35"/>
    </location>
</feature>
<dbReference type="Gene3D" id="3.40.50.2000">
    <property type="entry name" value="Glycogen Phosphorylase B"/>
    <property type="match status" value="1"/>
</dbReference>